<dbReference type="GO" id="GO:0004477">
    <property type="term" value="F:methenyltetrahydrofolate cyclohydrolase activity"/>
    <property type="evidence" value="ECO:0007669"/>
    <property type="project" value="UniProtKB-EC"/>
</dbReference>
<feature type="non-terminal residue" evidence="10">
    <location>
        <position position="1"/>
    </location>
</feature>
<evidence type="ECO:0000259" key="8">
    <source>
        <dbReference type="Pfam" id="PF00763"/>
    </source>
</evidence>
<dbReference type="FunFam" id="3.40.50.10860:FF:000005">
    <property type="entry name" value="C-1-tetrahydrofolate synthase, cytoplasmic, putative"/>
    <property type="match status" value="1"/>
</dbReference>
<evidence type="ECO:0000256" key="4">
    <source>
        <dbReference type="ARBA" id="ARBA00022801"/>
    </source>
</evidence>
<dbReference type="Gene3D" id="3.40.50.10860">
    <property type="entry name" value="Leucine Dehydrogenase, chain A, domain 1"/>
    <property type="match status" value="1"/>
</dbReference>
<evidence type="ECO:0000259" key="9">
    <source>
        <dbReference type="Pfam" id="PF02882"/>
    </source>
</evidence>
<dbReference type="EC" id="3.5.4.9" evidence="2"/>
<dbReference type="InterPro" id="IPR046346">
    <property type="entry name" value="Aminoacid_DH-like_N_sf"/>
</dbReference>
<dbReference type="GO" id="GO:0005739">
    <property type="term" value="C:mitochondrion"/>
    <property type="evidence" value="ECO:0007669"/>
    <property type="project" value="TreeGrafter"/>
</dbReference>
<keyword evidence="3" id="KW-0554">One-carbon metabolism</keyword>
<accession>L7MM44</accession>
<dbReference type="AlphaFoldDB" id="L7MM44"/>
<dbReference type="InterPro" id="IPR020631">
    <property type="entry name" value="THF_DH/CycHdrlase_NAD-bd_dom"/>
</dbReference>
<comment type="subunit">
    <text evidence="1">Homodimer.</text>
</comment>
<evidence type="ECO:0000256" key="3">
    <source>
        <dbReference type="ARBA" id="ARBA00022563"/>
    </source>
</evidence>
<comment type="catalytic activity">
    <reaction evidence="7">
        <text>(6R)-5,10-methenyltetrahydrofolate + H2O = (6R)-10-formyltetrahydrofolate + H(+)</text>
        <dbReference type="Rhea" id="RHEA:23700"/>
        <dbReference type="ChEBI" id="CHEBI:15377"/>
        <dbReference type="ChEBI" id="CHEBI:15378"/>
        <dbReference type="ChEBI" id="CHEBI:57455"/>
        <dbReference type="ChEBI" id="CHEBI:195366"/>
        <dbReference type="EC" id="3.5.4.9"/>
    </reaction>
</comment>
<evidence type="ECO:0000256" key="1">
    <source>
        <dbReference type="ARBA" id="ARBA00011738"/>
    </source>
</evidence>
<dbReference type="InterPro" id="IPR036291">
    <property type="entry name" value="NAD(P)-bd_dom_sf"/>
</dbReference>
<dbReference type="CDD" id="cd01080">
    <property type="entry name" value="NAD_bind_m-THF_DH_Cyclohyd"/>
    <property type="match status" value="1"/>
</dbReference>
<reference evidence="10" key="2">
    <citation type="journal article" date="2015" name="J. Proteomics">
        <title>Sexual differences in the sialomes of the zebra tick, Rhipicephalus pulchellus.</title>
        <authorList>
            <person name="Tan A.W."/>
            <person name="Francischetti I.M."/>
            <person name="Slovak M."/>
            <person name="Kini R.M."/>
            <person name="Ribeiro J.M."/>
        </authorList>
    </citation>
    <scope>NUCLEOTIDE SEQUENCE</scope>
    <source>
        <tissue evidence="10">Salivary gland</tissue>
    </source>
</reference>
<keyword evidence="5" id="KW-0560">Oxidoreductase</keyword>
<evidence type="ECO:0000256" key="2">
    <source>
        <dbReference type="ARBA" id="ARBA00012776"/>
    </source>
</evidence>
<name>L7MM44_RHIPC</name>
<dbReference type="PRINTS" id="PR00085">
    <property type="entry name" value="THFDHDRGNASE"/>
</dbReference>
<evidence type="ECO:0000313" key="10">
    <source>
        <dbReference type="EMBL" id="JAA64304.1"/>
    </source>
</evidence>
<dbReference type="SUPFAM" id="SSF53223">
    <property type="entry name" value="Aminoacid dehydrogenase-like, N-terminal domain"/>
    <property type="match status" value="1"/>
</dbReference>
<sequence length="357" mass="38338">YGYLSWETSSFANVACFVPLPRKIMHFISNMHSLKVLRFMRFARNCSRSTHKATPLELHASRTAEVIDGKSIAREIEGEIRSAIDEIFTGGGRRPHLTAVLVGDNEGSSVYVKNKIKAAKRTGIAADCIHLPSSTTQTVLLDIVQRLNDSDSVDGILVQLPLPSHIEESVICNAVLPSKDVDGFHALQMGRLCLNMASLAPCTPLAIVEILQRIGMSTYGKHVLVCGRSTIVGLPLSIMLGSSRDYGNATVSTCHSRSRPSDLKALAQMADIVITATGVPGLITADMIKDGACVIDVGITRVLDEASGKTRLVGDVDFTGVSRKASFITPVPGGVGPVTVAMLMRNTFLAYSKAINY</sequence>
<dbReference type="GO" id="GO:0035999">
    <property type="term" value="P:tetrahydrofolate interconversion"/>
    <property type="evidence" value="ECO:0007669"/>
    <property type="project" value="TreeGrafter"/>
</dbReference>
<dbReference type="Gene3D" id="3.40.50.720">
    <property type="entry name" value="NAD(P)-binding Rossmann-like Domain"/>
    <property type="match status" value="1"/>
</dbReference>
<organism evidence="10">
    <name type="scientific">Rhipicephalus pulchellus</name>
    <name type="common">Yellow backed tick</name>
    <name type="synonym">Dermacentor pulchellus</name>
    <dbReference type="NCBI Taxonomy" id="72859"/>
    <lineage>
        <taxon>Eukaryota</taxon>
        <taxon>Metazoa</taxon>
        <taxon>Ecdysozoa</taxon>
        <taxon>Arthropoda</taxon>
        <taxon>Chelicerata</taxon>
        <taxon>Arachnida</taxon>
        <taxon>Acari</taxon>
        <taxon>Parasitiformes</taxon>
        <taxon>Ixodida</taxon>
        <taxon>Ixodoidea</taxon>
        <taxon>Ixodidae</taxon>
        <taxon>Rhipicephalinae</taxon>
        <taxon>Rhipicephalus</taxon>
        <taxon>Rhipicephalus</taxon>
    </lineage>
</organism>
<evidence type="ECO:0000256" key="5">
    <source>
        <dbReference type="ARBA" id="ARBA00023002"/>
    </source>
</evidence>
<dbReference type="Pfam" id="PF02882">
    <property type="entry name" value="THF_DHG_CYH_C"/>
    <property type="match status" value="1"/>
</dbReference>
<feature type="domain" description="Tetrahydrofolate dehydrogenase/cyclohydrolase catalytic" evidence="8">
    <location>
        <begin position="67"/>
        <end position="182"/>
    </location>
</feature>
<dbReference type="EMBL" id="GACK01000730">
    <property type="protein sequence ID" value="JAA64304.1"/>
    <property type="molecule type" value="mRNA"/>
</dbReference>
<evidence type="ECO:0000256" key="7">
    <source>
        <dbReference type="ARBA" id="ARBA00036357"/>
    </source>
</evidence>
<dbReference type="GO" id="GO:0004488">
    <property type="term" value="F:methylenetetrahydrofolate dehydrogenase (NADP+) activity"/>
    <property type="evidence" value="ECO:0007669"/>
    <property type="project" value="InterPro"/>
</dbReference>
<reference evidence="10" key="1">
    <citation type="submission" date="2012-11" db="EMBL/GenBank/DDBJ databases">
        <authorList>
            <person name="Lucero-Rivera Y.E."/>
            <person name="Tovar-Ramirez D."/>
        </authorList>
    </citation>
    <scope>NUCLEOTIDE SEQUENCE</scope>
    <source>
        <tissue evidence="10">Salivary gland</tissue>
    </source>
</reference>
<dbReference type="GO" id="GO:0004487">
    <property type="term" value="F:methylenetetrahydrofolate dehydrogenase (NAD+) activity"/>
    <property type="evidence" value="ECO:0007669"/>
    <property type="project" value="TreeGrafter"/>
</dbReference>
<dbReference type="HAMAP" id="MF_01576">
    <property type="entry name" value="THF_DHG_CYH"/>
    <property type="match status" value="1"/>
</dbReference>
<dbReference type="InterPro" id="IPR020630">
    <property type="entry name" value="THF_DH/CycHdrlase_cat_dom"/>
</dbReference>
<dbReference type="FunFam" id="3.40.50.720:FF:000189">
    <property type="entry name" value="Bifunctional protein FolD"/>
    <property type="match status" value="1"/>
</dbReference>
<dbReference type="PANTHER" id="PTHR48099">
    <property type="entry name" value="C-1-TETRAHYDROFOLATE SYNTHASE, CYTOPLASMIC-RELATED"/>
    <property type="match status" value="1"/>
</dbReference>
<keyword evidence="6" id="KW-0511">Multifunctional enzyme</keyword>
<evidence type="ECO:0000256" key="6">
    <source>
        <dbReference type="ARBA" id="ARBA00023268"/>
    </source>
</evidence>
<feature type="domain" description="Tetrahydrofolate dehydrogenase/cyclohydrolase NAD(P)-binding" evidence="9">
    <location>
        <begin position="201"/>
        <end position="353"/>
    </location>
</feature>
<proteinExistence type="evidence at transcript level"/>
<dbReference type="PANTHER" id="PTHR48099:SF11">
    <property type="entry name" value="BIFUNCTIONAL METHYLENETETRAHYDROFOLATE DEHYDROGENASE_CYCLOHYDROLASE, MITOCHONDRIAL"/>
    <property type="match status" value="1"/>
</dbReference>
<dbReference type="InterPro" id="IPR000672">
    <property type="entry name" value="THF_DH/CycHdrlase"/>
</dbReference>
<keyword evidence="4" id="KW-0378">Hydrolase</keyword>
<dbReference type="SUPFAM" id="SSF51735">
    <property type="entry name" value="NAD(P)-binding Rossmann-fold domains"/>
    <property type="match status" value="1"/>
</dbReference>
<protein>
    <recommendedName>
        <fullName evidence="2">methenyltetrahydrofolate cyclohydrolase</fullName>
        <ecNumber evidence="2">3.5.4.9</ecNumber>
    </recommendedName>
</protein>
<dbReference type="Pfam" id="PF00763">
    <property type="entry name" value="THF_DHG_CYH"/>
    <property type="match status" value="1"/>
</dbReference>